<name>C6X7B6_METGS</name>
<dbReference type="PROSITE" id="PS51007">
    <property type="entry name" value="CYTC"/>
    <property type="match status" value="2"/>
</dbReference>
<dbReference type="KEGG" id="mei:Msip34_2139"/>
<feature type="transmembrane region" description="Helical" evidence="22">
    <location>
        <begin position="30"/>
        <end position="48"/>
    </location>
</feature>
<evidence type="ECO:0000256" key="14">
    <source>
        <dbReference type="ARBA" id="ARBA00022989"/>
    </source>
</evidence>
<evidence type="ECO:0000256" key="2">
    <source>
        <dbReference type="ARBA" id="ARBA00004673"/>
    </source>
</evidence>
<dbReference type="InterPro" id="IPR036909">
    <property type="entry name" value="Cyt_c-like_dom_sf"/>
</dbReference>
<dbReference type="InterPro" id="IPR008168">
    <property type="entry name" value="Cyt_C_IC"/>
</dbReference>
<feature type="binding site" description="axial binding residue" evidence="20">
    <location>
        <position position="184"/>
    </location>
    <ligand>
        <name>heme c</name>
        <dbReference type="ChEBI" id="CHEBI:61717"/>
        <label>2</label>
    </ligand>
    <ligandPart>
        <name>Fe</name>
        <dbReference type="ChEBI" id="CHEBI:18248"/>
    </ligandPart>
</feature>
<dbReference type="eggNOG" id="COG2010">
    <property type="taxonomic scope" value="Bacteria"/>
</dbReference>
<dbReference type="GO" id="GO:0005886">
    <property type="term" value="C:plasma membrane"/>
    <property type="evidence" value="ECO:0007669"/>
    <property type="project" value="UniProtKB-SubCell"/>
</dbReference>
<dbReference type="InterPro" id="IPR004678">
    <property type="entry name" value="Cyt_c_oxidase_cbb3_su3"/>
</dbReference>
<dbReference type="PRINTS" id="PR00605">
    <property type="entry name" value="CYTCHROMECIC"/>
</dbReference>
<evidence type="ECO:0000256" key="20">
    <source>
        <dbReference type="PIRSR" id="PIRSR000006-1"/>
    </source>
</evidence>
<feature type="domain" description="Cytochrome c" evidence="23">
    <location>
        <begin position="127"/>
        <end position="207"/>
    </location>
</feature>
<feature type="binding site" description="covalent" evidence="21">
    <location>
        <position position="143"/>
    </location>
    <ligand>
        <name>heme c</name>
        <dbReference type="ChEBI" id="CHEBI:61717"/>
        <label>1</label>
    </ligand>
</feature>
<keyword evidence="13 19" id="KW-0249">Electron transport</keyword>
<comment type="cofactor">
    <cofactor evidence="19 21">
        <name>heme c</name>
        <dbReference type="ChEBI" id="CHEBI:61717"/>
    </cofactor>
    <text evidence="19 21">Binds 2 heme C groups per subunit.</text>
</comment>
<dbReference type="RefSeq" id="WP_013442863.1">
    <property type="nucleotide sequence ID" value="NC_012969.1"/>
</dbReference>
<dbReference type="GO" id="GO:0006119">
    <property type="term" value="P:oxidative phosphorylation"/>
    <property type="evidence" value="ECO:0007669"/>
    <property type="project" value="UniProtKB-UniPathway"/>
</dbReference>
<reference evidence="25" key="1">
    <citation type="submission" date="2009-07" db="EMBL/GenBank/DDBJ databases">
        <title>Complete sequence of chromosome of Methylovorus sp. SIP3-4.</title>
        <authorList>
            <person name="Lucas S."/>
            <person name="Copeland A."/>
            <person name="Lapidus A."/>
            <person name="Glavina del Rio T."/>
            <person name="Tice H."/>
            <person name="Bruce D."/>
            <person name="Goodwin L."/>
            <person name="Pitluck S."/>
            <person name="Clum A."/>
            <person name="Larimer F."/>
            <person name="Land M."/>
            <person name="Hauser L."/>
            <person name="Kyrpides N."/>
            <person name="Mikhailova N."/>
            <person name="Kayluzhnaya M."/>
            <person name="Chistoserdova L."/>
        </authorList>
    </citation>
    <scope>NUCLEOTIDE SEQUENCE [LARGE SCALE GENOMIC DNA]</scope>
    <source>
        <strain evidence="25">SIP3-4</strain>
    </source>
</reference>
<keyword evidence="14 22" id="KW-1133">Transmembrane helix</keyword>
<keyword evidence="9 22" id="KW-0812">Transmembrane</keyword>
<evidence type="ECO:0000256" key="22">
    <source>
        <dbReference type="SAM" id="Phobius"/>
    </source>
</evidence>
<comment type="subcellular location">
    <subcellularLocation>
        <location evidence="1 19">Cell inner membrane</location>
    </subcellularLocation>
</comment>
<dbReference type="HOGENOM" id="CLU_047545_2_0_4"/>
<dbReference type="Pfam" id="PF13442">
    <property type="entry name" value="Cytochrome_CBB3"/>
    <property type="match status" value="2"/>
</dbReference>
<evidence type="ECO:0000256" key="19">
    <source>
        <dbReference type="PIRNR" id="PIRNR000006"/>
    </source>
</evidence>
<keyword evidence="4 19" id="KW-0813">Transport</keyword>
<keyword evidence="8 19" id="KW-0679">Respiratory chain</keyword>
<evidence type="ECO:0000259" key="23">
    <source>
        <dbReference type="PROSITE" id="PS51007"/>
    </source>
</evidence>
<evidence type="ECO:0000256" key="3">
    <source>
        <dbReference type="ARBA" id="ARBA00006113"/>
    </source>
</evidence>
<dbReference type="GO" id="GO:0009055">
    <property type="term" value="F:electron transfer activity"/>
    <property type="evidence" value="ECO:0007669"/>
    <property type="project" value="InterPro"/>
</dbReference>
<evidence type="ECO:0000256" key="18">
    <source>
        <dbReference type="ARBA" id="ARBA00023136"/>
    </source>
</evidence>
<dbReference type="Gene3D" id="1.10.760.10">
    <property type="entry name" value="Cytochrome c-like domain"/>
    <property type="match status" value="2"/>
</dbReference>
<dbReference type="PIRSF" id="PIRSF000006">
    <property type="entry name" value="Cbb3-Cox_fixP"/>
    <property type="match status" value="1"/>
</dbReference>
<evidence type="ECO:0000313" key="25">
    <source>
        <dbReference type="Proteomes" id="UP000002743"/>
    </source>
</evidence>
<evidence type="ECO:0000256" key="21">
    <source>
        <dbReference type="PIRSR" id="PIRSR000006-2"/>
    </source>
</evidence>
<dbReference type="InterPro" id="IPR009056">
    <property type="entry name" value="Cyt_c-like_dom"/>
</dbReference>
<dbReference type="STRING" id="582744.Msip34_2139"/>
<keyword evidence="6 19" id="KW-0997">Cell inner membrane</keyword>
<gene>
    <name evidence="24" type="ordered locus">Msip34_2139</name>
</gene>
<dbReference type="PANTHER" id="PTHR33751">
    <property type="entry name" value="CBB3-TYPE CYTOCHROME C OXIDASE SUBUNIT FIXP"/>
    <property type="match status" value="1"/>
</dbReference>
<protein>
    <recommendedName>
        <fullName evidence="19">Cbb3-type cytochrome c oxidase subunit</fullName>
    </recommendedName>
</protein>
<comment type="similarity">
    <text evidence="3 19">Belongs to the CcoP / FixP family.</text>
</comment>
<comment type="function">
    <text evidence="19">C-type cytochrome. Part of the cbb3-type cytochrome c oxidase complex.</text>
</comment>
<evidence type="ECO:0000256" key="13">
    <source>
        <dbReference type="ARBA" id="ARBA00022982"/>
    </source>
</evidence>
<evidence type="ECO:0000313" key="24">
    <source>
        <dbReference type="EMBL" id="ACT51381.1"/>
    </source>
</evidence>
<evidence type="ECO:0000256" key="9">
    <source>
        <dbReference type="ARBA" id="ARBA00022692"/>
    </source>
</evidence>
<dbReference type="InterPro" id="IPR032858">
    <property type="entry name" value="CcoP_N"/>
</dbReference>
<evidence type="ECO:0000256" key="12">
    <source>
        <dbReference type="ARBA" id="ARBA00022781"/>
    </source>
</evidence>
<evidence type="ECO:0000256" key="8">
    <source>
        <dbReference type="ARBA" id="ARBA00022660"/>
    </source>
</evidence>
<dbReference type="GO" id="GO:1902600">
    <property type="term" value="P:proton transmembrane transport"/>
    <property type="evidence" value="ECO:0007669"/>
    <property type="project" value="UniProtKB-KW"/>
</dbReference>
<accession>C6X7B6</accession>
<proteinExistence type="inferred from homology"/>
<comment type="pathway">
    <text evidence="2 19">Energy metabolism; oxidative phosphorylation.</text>
</comment>
<feature type="binding site" description="covalent" evidence="21">
    <location>
        <position position="140"/>
    </location>
    <ligand>
        <name>heme c</name>
        <dbReference type="ChEBI" id="CHEBI:61717"/>
        <label>1</label>
    </ligand>
</feature>
<feature type="binding site" description="covalent" evidence="21">
    <location>
        <position position="233"/>
    </location>
    <ligand>
        <name>heme c</name>
        <dbReference type="ChEBI" id="CHEBI:61717"/>
        <label>2</label>
    </ligand>
</feature>
<comment type="subunit">
    <text evidence="19">Component of the cbb3-type cytochrome c oxidase.</text>
</comment>
<feature type="binding site" description="axial binding residue" evidence="20">
    <location>
        <position position="144"/>
    </location>
    <ligand>
        <name>heme c</name>
        <dbReference type="ChEBI" id="CHEBI:61717"/>
        <label>1</label>
    </ligand>
    <ligandPart>
        <name>Fe</name>
        <dbReference type="ChEBI" id="CHEBI:18248"/>
    </ligandPart>
</feature>
<dbReference type="UniPathway" id="UPA00705"/>
<keyword evidence="12 19" id="KW-0375">Hydrogen ion transport</keyword>
<keyword evidence="16 19" id="KW-0408">Iron</keyword>
<evidence type="ECO:0000256" key="6">
    <source>
        <dbReference type="ARBA" id="ARBA00022519"/>
    </source>
</evidence>
<keyword evidence="11" id="KW-0677">Repeat</keyword>
<dbReference type="SUPFAM" id="SSF46626">
    <property type="entry name" value="Cytochrome c"/>
    <property type="match status" value="2"/>
</dbReference>
<feature type="binding site" description="axial binding residue" evidence="20">
    <location>
        <position position="285"/>
    </location>
    <ligand>
        <name>heme c</name>
        <dbReference type="ChEBI" id="CHEBI:61717"/>
        <label>1</label>
    </ligand>
    <ligandPart>
        <name>Fe</name>
        <dbReference type="ChEBI" id="CHEBI:18248"/>
    </ligandPart>
</feature>
<evidence type="ECO:0000256" key="4">
    <source>
        <dbReference type="ARBA" id="ARBA00022448"/>
    </source>
</evidence>
<keyword evidence="25" id="KW-1185">Reference proteome</keyword>
<feature type="binding site" description="axial binding residue" evidence="20">
    <location>
        <position position="234"/>
    </location>
    <ligand>
        <name>heme c</name>
        <dbReference type="ChEBI" id="CHEBI:61717"/>
        <label>2</label>
    </ligand>
    <ligandPart>
        <name>Fe</name>
        <dbReference type="ChEBI" id="CHEBI:18248"/>
    </ligandPart>
</feature>
<feature type="domain" description="Cytochrome c" evidence="23">
    <location>
        <begin position="214"/>
        <end position="308"/>
    </location>
</feature>
<keyword evidence="15 19" id="KW-0560">Oxidoreductase</keyword>
<evidence type="ECO:0000256" key="11">
    <source>
        <dbReference type="ARBA" id="ARBA00022737"/>
    </source>
</evidence>
<keyword evidence="10 19" id="KW-0479">Metal-binding</keyword>
<dbReference type="PANTHER" id="PTHR33751:SF1">
    <property type="entry name" value="CBB3-TYPE CYTOCHROME C OXIDASE SUBUNIT FIXP"/>
    <property type="match status" value="1"/>
</dbReference>
<dbReference type="GO" id="GO:0016491">
    <property type="term" value="F:oxidoreductase activity"/>
    <property type="evidence" value="ECO:0007669"/>
    <property type="project" value="UniProtKB-KW"/>
</dbReference>
<evidence type="ECO:0000256" key="10">
    <source>
        <dbReference type="ARBA" id="ARBA00022723"/>
    </source>
</evidence>
<reference evidence="24 25" key="2">
    <citation type="journal article" date="2011" name="J. Bacteriol.">
        <title>Genomes of three methylotrophs from a single niche uncover genetic and metabolic divergence of Methylophilaceae.</title>
        <authorList>
            <person name="Lapidus A."/>
            <person name="Clum A."/>
            <person name="Labutti K."/>
            <person name="Kaluzhnaya M.G."/>
            <person name="Lim S."/>
            <person name="Beck D.A."/>
            <person name="Glavina Del Rio T."/>
            <person name="Nolan M."/>
            <person name="Mavromatis K."/>
            <person name="Huntemann M."/>
            <person name="Lucas S."/>
            <person name="Lidstrom M.E."/>
            <person name="Ivanova N."/>
            <person name="Chistoserdova L."/>
        </authorList>
    </citation>
    <scope>NUCLEOTIDE SEQUENCE [LARGE SCALE GENOMIC DNA]</scope>
    <source>
        <strain evidence="24 25">SIP3-4</strain>
    </source>
</reference>
<keyword evidence="17 19" id="KW-0406">Ion transport</keyword>
<dbReference type="GO" id="GO:0005506">
    <property type="term" value="F:iron ion binding"/>
    <property type="evidence" value="ECO:0007669"/>
    <property type="project" value="InterPro"/>
</dbReference>
<evidence type="ECO:0000256" key="5">
    <source>
        <dbReference type="ARBA" id="ARBA00022475"/>
    </source>
</evidence>
<dbReference type="AlphaFoldDB" id="C6X7B6"/>
<feature type="binding site" description="covalent" evidence="21">
    <location>
        <position position="230"/>
    </location>
    <ligand>
        <name>heme c</name>
        <dbReference type="ChEBI" id="CHEBI:61717"/>
        <label>2</label>
    </ligand>
</feature>
<evidence type="ECO:0000256" key="15">
    <source>
        <dbReference type="ARBA" id="ARBA00023002"/>
    </source>
</evidence>
<keyword evidence="5 19" id="KW-1003">Cell membrane</keyword>
<evidence type="ECO:0000256" key="7">
    <source>
        <dbReference type="ARBA" id="ARBA00022617"/>
    </source>
</evidence>
<dbReference type="Gene3D" id="6.10.280.130">
    <property type="match status" value="1"/>
</dbReference>
<dbReference type="GO" id="GO:0020037">
    <property type="term" value="F:heme binding"/>
    <property type="evidence" value="ECO:0007669"/>
    <property type="project" value="InterPro"/>
</dbReference>
<dbReference type="Proteomes" id="UP000002743">
    <property type="component" value="Chromosome"/>
</dbReference>
<keyword evidence="18 19" id="KW-0472">Membrane</keyword>
<keyword evidence="7 19" id="KW-0349">Heme</keyword>
<evidence type="ECO:0000256" key="16">
    <source>
        <dbReference type="ARBA" id="ARBA00023004"/>
    </source>
</evidence>
<organism evidence="24 25">
    <name type="scientific">Methylovorus glucosotrophus (strain SIP3-4)</name>
    <dbReference type="NCBI Taxonomy" id="582744"/>
    <lineage>
        <taxon>Bacteria</taxon>
        <taxon>Pseudomonadati</taxon>
        <taxon>Pseudomonadota</taxon>
        <taxon>Betaproteobacteria</taxon>
        <taxon>Nitrosomonadales</taxon>
        <taxon>Methylophilaceae</taxon>
        <taxon>Methylovorus</taxon>
    </lineage>
</organism>
<sequence length="312" mass="34827">MSQDKIKTPTTTGHVWDDDLQELTNPLPNWWVWGFYITFVFTIVYWLFYPAWPIGHTYTKGIPGWNSITYTATTVDGKEVEKTTHWNMRSKFMHEMNEQQAEQKKWFDKVAGASYEDVSKDADLMQFVNSAGKTLFSDNCAPCHQSGGQGKVGFSPNLTDDHWQYGGTYDQIHTTIVGGRRGYMPPFKEVLNDQQITQLANYVLSLSGEPHDETAAAAGANIFKGDSAACYYCHGADAKGRIELGSANLTDKIWLWADVPAAKDAAAKLDAVKHVISGGLDRGVMPNWDHRLKPEQIKLLTVYVHDSLGGGK</sequence>
<evidence type="ECO:0000256" key="1">
    <source>
        <dbReference type="ARBA" id="ARBA00004533"/>
    </source>
</evidence>
<dbReference type="NCBIfam" id="TIGR00782">
    <property type="entry name" value="ccoP"/>
    <property type="match status" value="1"/>
</dbReference>
<dbReference type="Pfam" id="PF14715">
    <property type="entry name" value="FixP_N"/>
    <property type="match status" value="1"/>
</dbReference>
<dbReference type="OrthoDB" id="5290932at2"/>
<dbReference type="InterPro" id="IPR038414">
    <property type="entry name" value="CcoP_N_sf"/>
</dbReference>
<dbReference type="InterPro" id="IPR050597">
    <property type="entry name" value="Cytochrome_c_Oxidase_Subunit"/>
</dbReference>
<dbReference type="EMBL" id="CP001674">
    <property type="protein sequence ID" value="ACT51381.1"/>
    <property type="molecule type" value="Genomic_DNA"/>
</dbReference>
<evidence type="ECO:0000256" key="17">
    <source>
        <dbReference type="ARBA" id="ARBA00023065"/>
    </source>
</evidence>